<dbReference type="EMBL" id="JAATWM020000016">
    <property type="protein sequence ID" value="KAF9876704.1"/>
    <property type="molecule type" value="Genomic_DNA"/>
</dbReference>
<dbReference type="AlphaFoldDB" id="A0A9P6LHW0"/>
<evidence type="ECO:0000256" key="1">
    <source>
        <dbReference type="SAM" id="MobiDB-lite"/>
    </source>
</evidence>
<accession>A0A9P6LHW0</accession>
<gene>
    <name evidence="2" type="ORF">CkaCkLH20_05550</name>
</gene>
<reference evidence="2" key="1">
    <citation type="submission" date="2020-03" db="EMBL/GenBank/DDBJ databases">
        <authorList>
            <person name="He L."/>
        </authorList>
    </citation>
    <scope>NUCLEOTIDE SEQUENCE</scope>
    <source>
        <strain evidence="2">CkLH20</strain>
    </source>
</reference>
<evidence type="ECO:0000313" key="2">
    <source>
        <dbReference type="EMBL" id="KAF9876704.1"/>
    </source>
</evidence>
<protein>
    <submittedName>
        <fullName evidence="2">Uncharacterized protein</fullName>
    </submittedName>
</protein>
<dbReference type="RefSeq" id="XP_038746165.1">
    <property type="nucleotide sequence ID" value="XM_038888268.1"/>
</dbReference>
<sequence length="266" mass="29333">MDGSKGKAVATSAPPPYSQSNNDVPRYQASSTPLTIDAKTLGMTAKFPPLFKCHYSREEEFYYLGPVSREERYFAFSASAKMYASMQPLHLHNGPTERDPIIARVTQKNVRSNDFAAIVTLHDLANPLAAGEDISFDRPEGSRANVLRFRMRVGPKNLEEEFQWRRSSGNEVKEIARHSIGLKLVRVTGPRIGAGGSRRSRAPGFASDGLEVVAVMAPRTNLGIANDLQFSFLGTGLDGALGARWETVAVITGFWLFGISRRRDKD</sequence>
<dbReference type="OrthoDB" id="3431997at2759"/>
<dbReference type="Proteomes" id="UP000781932">
    <property type="component" value="Unassembled WGS sequence"/>
</dbReference>
<name>A0A9P6LHW0_9PEZI</name>
<evidence type="ECO:0000313" key="3">
    <source>
        <dbReference type="Proteomes" id="UP000781932"/>
    </source>
</evidence>
<dbReference type="GeneID" id="62161342"/>
<feature type="region of interest" description="Disordered" evidence="1">
    <location>
        <begin position="1"/>
        <end position="28"/>
    </location>
</feature>
<reference evidence="2" key="2">
    <citation type="submission" date="2020-11" db="EMBL/GenBank/DDBJ databases">
        <title>Whole genome sequencing of Colletotrichum sp.</title>
        <authorList>
            <person name="Li H."/>
        </authorList>
    </citation>
    <scope>NUCLEOTIDE SEQUENCE</scope>
    <source>
        <strain evidence="2">CkLH20</strain>
    </source>
</reference>
<comment type="caution">
    <text evidence="2">The sequence shown here is derived from an EMBL/GenBank/DDBJ whole genome shotgun (WGS) entry which is preliminary data.</text>
</comment>
<feature type="compositionally biased region" description="Polar residues" evidence="1">
    <location>
        <begin position="18"/>
        <end position="28"/>
    </location>
</feature>
<keyword evidence="3" id="KW-1185">Reference proteome</keyword>
<proteinExistence type="predicted"/>
<organism evidence="2 3">
    <name type="scientific">Colletotrichum karsti</name>
    <dbReference type="NCBI Taxonomy" id="1095194"/>
    <lineage>
        <taxon>Eukaryota</taxon>
        <taxon>Fungi</taxon>
        <taxon>Dikarya</taxon>
        <taxon>Ascomycota</taxon>
        <taxon>Pezizomycotina</taxon>
        <taxon>Sordariomycetes</taxon>
        <taxon>Hypocreomycetidae</taxon>
        <taxon>Glomerellales</taxon>
        <taxon>Glomerellaceae</taxon>
        <taxon>Colletotrichum</taxon>
        <taxon>Colletotrichum boninense species complex</taxon>
    </lineage>
</organism>